<keyword evidence="3" id="KW-1185">Reference proteome</keyword>
<evidence type="ECO:0000313" key="2">
    <source>
        <dbReference type="EMBL" id="GFO43080.1"/>
    </source>
</evidence>
<organism evidence="2 3">
    <name type="scientific">Plakobranchus ocellatus</name>
    <dbReference type="NCBI Taxonomy" id="259542"/>
    <lineage>
        <taxon>Eukaryota</taxon>
        <taxon>Metazoa</taxon>
        <taxon>Spiralia</taxon>
        <taxon>Lophotrochozoa</taxon>
        <taxon>Mollusca</taxon>
        <taxon>Gastropoda</taxon>
        <taxon>Heterobranchia</taxon>
        <taxon>Euthyneura</taxon>
        <taxon>Panpulmonata</taxon>
        <taxon>Sacoglossa</taxon>
        <taxon>Placobranchoidea</taxon>
        <taxon>Plakobranchidae</taxon>
        <taxon>Plakobranchus</taxon>
    </lineage>
</organism>
<comment type="caution">
    <text evidence="2">The sequence shown here is derived from an EMBL/GenBank/DDBJ whole genome shotgun (WGS) entry which is preliminary data.</text>
</comment>
<protein>
    <submittedName>
        <fullName evidence="2">Uncharacterized protein</fullName>
    </submittedName>
</protein>
<dbReference type="AlphaFoldDB" id="A0AAV4DGC6"/>
<gene>
    <name evidence="2" type="ORF">PoB_006958500</name>
</gene>
<dbReference type="EMBL" id="BLXT01007856">
    <property type="protein sequence ID" value="GFO43080.1"/>
    <property type="molecule type" value="Genomic_DNA"/>
</dbReference>
<feature type="compositionally biased region" description="Acidic residues" evidence="1">
    <location>
        <begin position="7"/>
        <end position="29"/>
    </location>
</feature>
<dbReference type="Proteomes" id="UP000735302">
    <property type="component" value="Unassembled WGS sequence"/>
</dbReference>
<evidence type="ECO:0000256" key="1">
    <source>
        <dbReference type="SAM" id="MobiDB-lite"/>
    </source>
</evidence>
<reference evidence="2 3" key="1">
    <citation type="journal article" date="2021" name="Elife">
        <title>Chloroplast acquisition without the gene transfer in kleptoplastic sea slugs, Plakobranchus ocellatus.</title>
        <authorList>
            <person name="Maeda T."/>
            <person name="Takahashi S."/>
            <person name="Yoshida T."/>
            <person name="Shimamura S."/>
            <person name="Takaki Y."/>
            <person name="Nagai Y."/>
            <person name="Toyoda A."/>
            <person name="Suzuki Y."/>
            <person name="Arimoto A."/>
            <person name="Ishii H."/>
            <person name="Satoh N."/>
            <person name="Nishiyama T."/>
            <person name="Hasebe M."/>
            <person name="Maruyama T."/>
            <person name="Minagawa J."/>
            <person name="Obokata J."/>
            <person name="Shigenobu S."/>
        </authorList>
    </citation>
    <scope>NUCLEOTIDE SEQUENCE [LARGE SCALE GENOMIC DNA]</scope>
</reference>
<evidence type="ECO:0000313" key="3">
    <source>
        <dbReference type="Proteomes" id="UP000735302"/>
    </source>
</evidence>
<sequence length="101" mass="11224">MEQSGEVGEEEDEKKEESEEVEEETEGEKEESHVVPTLNSQRLAINLATTSCQLFIHGFDRGTCLVPALIDDPRCGRCIITKSQSPKFTGGLRAAWLGRMN</sequence>
<feature type="region of interest" description="Disordered" evidence="1">
    <location>
        <begin position="1"/>
        <end position="38"/>
    </location>
</feature>
<proteinExistence type="predicted"/>
<name>A0AAV4DGC6_9GAST</name>
<accession>A0AAV4DGC6</accession>